<organism evidence="1 2">
    <name type="scientific">Corallococcus terminator</name>
    <dbReference type="NCBI Taxonomy" id="2316733"/>
    <lineage>
        <taxon>Bacteria</taxon>
        <taxon>Pseudomonadati</taxon>
        <taxon>Myxococcota</taxon>
        <taxon>Myxococcia</taxon>
        <taxon>Myxococcales</taxon>
        <taxon>Cystobacterineae</taxon>
        <taxon>Myxococcaceae</taxon>
        <taxon>Corallococcus</taxon>
    </lineage>
</organism>
<feature type="non-terminal residue" evidence="1">
    <location>
        <position position="1"/>
    </location>
</feature>
<evidence type="ECO:0000313" key="1">
    <source>
        <dbReference type="EMBL" id="RKG66807.1"/>
    </source>
</evidence>
<sequence>VSDSTVTVYRLDGKGVRGTVLGQGRTDESGAFAIPVPSYNGPLAVATSSGTFTEAALGVSVPLGGKELVAIVPAYRSGQQLAGVRVNPLTTLAASLALAHVAQGEALEGALSEAFSHLNGHAGDLDWRWVTPADLTVSTSTLSPEGRAGLLLAGLSQLAATLSAEGGVSPGTSVTTATLVSVLATDLTDGILDGQGLGGQLRLGTVPLTGQLLRASWSSAIAAFINGPRNASGLKVEDVRPVVAALASNDDPYLFRDGAAVIDVDAPTITWLKPSAEGGVSGLAQVEVRATDASGVKAFRFLQPTQMSALAAVLSADQKTATLTGTLDVSALPDGPLKLEVEATDLAANPRKSSLSVVVANRGPSISISSPSDGTTVSGTVTVTATATAQQGVVARLDVPNPPPGLGNDLLPAADSYSASWDTTKAPEGELVLTLRAVDSFGASVDLPVKVKVDNTPFGVVRVVVSAGAPVAGAGVRLIAMDSATASPASLPGGPVLGEGGPTEADGTATFTLTKENWNGPV</sequence>
<keyword evidence="2" id="KW-1185">Reference proteome</keyword>
<dbReference type="Gene3D" id="2.60.40.10">
    <property type="entry name" value="Immunoglobulins"/>
    <property type="match status" value="1"/>
</dbReference>
<dbReference type="AlphaFoldDB" id="A0A3A8H6Q9"/>
<evidence type="ECO:0000313" key="2">
    <source>
        <dbReference type="Proteomes" id="UP000268094"/>
    </source>
</evidence>
<proteinExistence type="predicted"/>
<feature type="non-terminal residue" evidence="1">
    <location>
        <position position="522"/>
    </location>
</feature>
<gene>
    <name evidence="1" type="ORF">D7V88_41380</name>
</gene>
<dbReference type="RefSeq" id="WP_244238686.1">
    <property type="nucleotide sequence ID" value="NZ_RAVZ01000669.1"/>
</dbReference>
<name>A0A3A8H6Q9_9BACT</name>
<dbReference type="EMBL" id="RAVZ01000669">
    <property type="protein sequence ID" value="RKG66807.1"/>
    <property type="molecule type" value="Genomic_DNA"/>
</dbReference>
<reference evidence="2" key="1">
    <citation type="submission" date="2018-09" db="EMBL/GenBank/DDBJ databases">
        <authorList>
            <person name="Livingstone P.G."/>
            <person name="Whitworth D.E."/>
        </authorList>
    </citation>
    <scope>NUCLEOTIDE SEQUENCE [LARGE SCALE GENOMIC DNA]</scope>
    <source>
        <strain evidence="2">CA054A</strain>
    </source>
</reference>
<accession>A0A3A8H6Q9</accession>
<dbReference type="Pfam" id="PF17957">
    <property type="entry name" value="Big_7"/>
    <property type="match status" value="1"/>
</dbReference>
<comment type="caution">
    <text evidence="1">The sequence shown here is derived from an EMBL/GenBank/DDBJ whole genome shotgun (WGS) entry which is preliminary data.</text>
</comment>
<dbReference type="Proteomes" id="UP000268094">
    <property type="component" value="Unassembled WGS sequence"/>
</dbReference>
<dbReference type="InterPro" id="IPR013783">
    <property type="entry name" value="Ig-like_fold"/>
</dbReference>
<protein>
    <submittedName>
        <fullName evidence="1">Uncharacterized protein</fullName>
    </submittedName>
</protein>